<protein>
    <submittedName>
        <fullName evidence="2">Uncharacterized protein</fullName>
    </submittedName>
</protein>
<sequence length="142" mass="16005">MALFPPSPSLIFSQHDSNKEDDYDKIHLFSRLPSPSSTSFADSATANSARPRQKELGGGGRKGEDIDDGGSQGFNDHMERQRDTPSYWRWETNANSRFAEGEVAALELVWWLEIRAKILTQRLSPRTTYAAYLVFKLMGGHI</sequence>
<evidence type="ECO:0000313" key="3">
    <source>
        <dbReference type="Proteomes" id="UP001497516"/>
    </source>
</evidence>
<organism evidence="2 3">
    <name type="scientific">Linum trigynum</name>
    <dbReference type="NCBI Taxonomy" id="586398"/>
    <lineage>
        <taxon>Eukaryota</taxon>
        <taxon>Viridiplantae</taxon>
        <taxon>Streptophyta</taxon>
        <taxon>Embryophyta</taxon>
        <taxon>Tracheophyta</taxon>
        <taxon>Spermatophyta</taxon>
        <taxon>Magnoliopsida</taxon>
        <taxon>eudicotyledons</taxon>
        <taxon>Gunneridae</taxon>
        <taxon>Pentapetalae</taxon>
        <taxon>rosids</taxon>
        <taxon>fabids</taxon>
        <taxon>Malpighiales</taxon>
        <taxon>Linaceae</taxon>
        <taxon>Linum</taxon>
    </lineage>
</organism>
<dbReference type="AlphaFoldDB" id="A0AAV2G9L4"/>
<feature type="region of interest" description="Disordered" evidence="1">
    <location>
        <begin position="24"/>
        <end position="86"/>
    </location>
</feature>
<accession>A0AAV2G9L4</accession>
<dbReference type="InterPro" id="IPR025886">
    <property type="entry name" value="PP2-like"/>
</dbReference>
<dbReference type="Pfam" id="PF14299">
    <property type="entry name" value="PP2"/>
    <property type="match status" value="1"/>
</dbReference>
<dbReference type="PANTHER" id="PTHR32278:SF111">
    <property type="entry name" value="F-BOX PROTEIN PP2-B12-RELATED"/>
    <property type="match status" value="1"/>
</dbReference>
<keyword evidence="3" id="KW-1185">Reference proteome</keyword>
<evidence type="ECO:0000313" key="2">
    <source>
        <dbReference type="EMBL" id="CAL1407370.1"/>
    </source>
</evidence>
<dbReference type="PANTHER" id="PTHR32278">
    <property type="entry name" value="F-BOX DOMAIN-CONTAINING PROTEIN"/>
    <property type="match status" value="1"/>
</dbReference>
<gene>
    <name evidence="2" type="ORF">LTRI10_LOCUS47042</name>
</gene>
<reference evidence="2 3" key="1">
    <citation type="submission" date="2024-04" db="EMBL/GenBank/DDBJ databases">
        <authorList>
            <person name="Fracassetti M."/>
        </authorList>
    </citation>
    <scope>NUCLEOTIDE SEQUENCE [LARGE SCALE GENOMIC DNA]</scope>
</reference>
<feature type="compositionally biased region" description="Polar residues" evidence="1">
    <location>
        <begin position="33"/>
        <end position="50"/>
    </location>
</feature>
<evidence type="ECO:0000256" key="1">
    <source>
        <dbReference type="SAM" id="MobiDB-lite"/>
    </source>
</evidence>
<dbReference type="Proteomes" id="UP001497516">
    <property type="component" value="Chromosome 8"/>
</dbReference>
<proteinExistence type="predicted"/>
<dbReference type="EMBL" id="OZ034821">
    <property type="protein sequence ID" value="CAL1407370.1"/>
    <property type="molecule type" value="Genomic_DNA"/>
</dbReference>
<name>A0AAV2G9L4_9ROSI</name>